<dbReference type="InterPro" id="IPR046959">
    <property type="entry name" value="PRK1-6/SRF4-like"/>
</dbReference>
<dbReference type="InterPro" id="IPR000719">
    <property type="entry name" value="Prot_kinase_dom"/>
</dbReference>
<name>A0A7Y9ZGT0_9ACTN</name>
<dbReference type="SUPFAM" id="SSF56112">
    <property type="entry name" value="Protein kinase-like (PK-like)"/>
    <property type="match status" value="1"/>
</dbReference>
<dbReference type="CDD" id="cd14014">
    <property type="entry name" value="STKc_PknB_like"/>
    <property type="match status" value="1"/>
</dbReference>
<reference evidence="4 5" key="1">
    <citation type="submission" date="2020-07" db="EMBL/GenBank/DDBJ databases">
        <title>Sequencing the genomes of 1000 actinobacteria strains.</title>
        <authorList>
            <person name="Klenk H.-P."/>
        </authorList>
    </citation>
    <scope>NUCLEOTIDE SEQUENCE [LARGE SCALE GENOMIC DNA]</scope>
    <source>
        <strain evidence="4 5">DSM 15131</strain>
    </source>
</reference>
<feature type="region of interest" description="Disordered" evidence="1">
    <location>
        <begin position="1"/>
        <end position="21"/>
    </location>
</feature>
<dbReference type="GO" id="GO:0005524">
    <property type="term" value="F:ATP binding"/>
    <property type="evidence" value="ECO:0007669"/>
    <property type="project" value="InterPro"/>
</dbReference>
<protein>
    <recommendedName>
        <fullName evidence="3">Protein kinase domain-containing protein</fullName>
    </recommendedName>
</protein>
<sequence>MGNDTESQEPETAPDVSGYEVTGRIGADPAGVLFEGHRTGDDETVALRRLAADEAEVLEGRVEALVGLADAHLVGVRGLVEGSAASYLVTERVEGATLADVLDRGQALIVGQVLGVAHGVLQGLAHAHEHGVVHGRVSPSAVLLGSDGRVRLTDFGIGRPDPAYLAPEAVHHPGSATTRVADVYAVAALLVHLLTGQPLSEQKRHLKAVDATLRTVLGKALSKVPADRQSDAHALLNALGRAAKRAYGTTWWTEAGLAALAAPSVPPVVALAPAPPPAEPPRRARRGRRVLVGVAAAAVVAGGAAAAVAVLDDEAPPRPSYFRTDQFCNELGDAVADVAGSDTRSSFDSSGAQGAPTGAAAGARASASCWWGGGASGTVVSISVGAKADLEASGVTTAERLRGLLDGSGQDALRQAGATWQASYAAQCHDLEPHGYDAAFTCTAPPVAIPRKPVHPGVVRVVLVATTADQALACGGTRALATADDAAGADGFASDVEELCAAVIGEVRRGG</sequence>
<keyword evidence="2" id="KW-1133">Transmembrane helix</keyword>
<keyword evidence="2" id="KW-0812">Transmembrane</keyword>
<evidence type="ECO:0000259" key="3">
    <source>
        <dbReference type="PROSITE" id="PS50011"/>
    </source>
</evidence>
<dbReference type="EMBL" id="JACBZM010000001">
    <property type="protein sequence ID" value="NYI43705.1"/>
    <property type="molecule type" value="Genomic_DNA"/>
</dbReference>
<dbReference type="PROSITE" id="PS50011">
    <property type="entry name" value="PROTEIN_KINASE_DOM"/>
    <property type="match status" value="1"/>
</dbReference>
<keyword evidence="2" id="KW-0472">Membrane</keyword>
<gene>
    <name evidence="4" type="ORF">BJ993_000785</name>
</gene>
<evidence type="ECO:0000313" key="4">
    <source>
        <dbReference type="EMBL" id="NYI43705.1"/>
    </source>
</evidence>
<comment type="caution">
    <text evidence="4">The sequence shown here is derived from an EMBL/GenBank/DDBJ whole genome shotgun (WGS) entry which is preliminary data.</text>
</comment>
<accession>A0A7Y9ZGT0</accession>
<dbReference type="Pfam" id="PF00069">
    <property type="entry name" value="Pkinase"/>
    <property type="match status" value="1"/>
</dbReference>
<evidence type="ECO:0000256" key="2">
    <source>
        <dbReference type="SAM" id="Phobius"/>
    </source>
</evidence>
<organism evidence="4 5">
    <name type="scientific">Nocardioides aromaticivorans</name>
    <dbReference type="NCBI Taxonomy" id="200618"/>
    <lineage>
        <taxon>Bacteria</taxon>
        <taxon>Bacillati</taxon>
        <taxon>Actinomycetota</taxon>
        <taxon>Actinomycetes</taxon>
        <taxon>Propionibacteriales</taxon>
        <taxon>Nocardioidaceae</taxon>
        <taxon>Nocardioides</taxon>
    </lineage>
</organism>
<dbReference type="RefSeq" id="WP_179647815.1">
    <property type="nucleotide sequence ID" value="NZ_JACBZM010000001.1"/>
</dbReference>
<feature type="domain" description="Protein kinase" evidence="3">
    <location>
        <begin position="19"/>
        <end position="240"/>
    </location>
</feature>
<dbReference type="GO" id="GO:0004672">
    <property type="term" value="F:protein kinase activity"/>
    <property type="evidence" value="ECO:0007669"/>
    <property type="project" value="InterPro"/>
</dbReference>
<dbReference type="PANTHER" id="PTHR48007:SF4">
    <property type="entry name" value="LEUCINE-RICH REPEAT RECEPTOR-LIKE PROTEIN KINASE PXC1"/>
    <property type="match status" value="1"/>
</dbReference>
<dbReference type="InterPro" id="IPR011009">
    <property type="entry name" value="Kinase-like_dom_sf"/>
</dbReference>
<evidence type="ECO:0000256" key="1">
    <source>
        <dbReference type="SAM" id="MobiDB-lite"/>
    </source>
</evidence>
<evidence type="ECO:0000313" key="5">
    <source>
        <dbReference type="Proteomes" id="UP000562045"/>
    </source>
</evidence>
<dbReference type="AlphaFoldDB" id="A0A7Y9ZGT0"/>
<proteinExistence type="predicted"/>
<dbReference type="PANTHER" id="PTHR48007">
    <property type="entry name" value="LEUCINE-RICH REPEAT RECEPTOR-LIKE PROTEIN KINASE PXC1"/>
    <property type="match status" value="1"/>
</dbReference>
<dbReference type="Gene3D" id="1.10.510.10">
    <property type="entry name" value="Transferase(Phosphotransferase) domain 1"/>
    <property type="match status" value="1"/>
</dbReference>
<dbReference type="SMART" id="SM00220">
    <property type="entry name" value="S_TKc"/>
    <property type="match status" value="1"/>
</dbReference>
<dbReference type="Proteomes" id="UP000562045">
    <property type="component" value="Unassembled WGS sequence"/>
</dbReference>
<feature type="transmembrane region" description="Helical" evidence="2">
    <location>
        <begin position="290"/>
        <end position="311"/>
    </location>
</feature>